<keyword evidence="2" id="KW-0378">Hydrolase</keyword>
<dbReference type="CDD" id="cd06127">
    <property type="entry name" value="DEDDh"/>
    <property type="match status" value="1"/>
</dbReference>
<dbReference type="SMART" id="SM00479">
    <property type="entry name" value="EXOIII"/>
    <property type="match status" value="1"/>
</dbReference>
<accession>A0A8H2PMN8</accession>
<dbReference type="Pfam" id="PF00929">
    <property type="entry name" value="RNase_T"/>
    <property type="match status" value="1"/>
</dbReference>
<keyword evidence="3" id="KW-0269">Exonuclease</keyword>
<dbReference type="InterPro" id="IPR012337">
    <property type="entry name" value="RNaseH-like_sf"/>
</dbReference>
<proteinExistence type="predicted"/>
<sequence>MTSSTITHSPLLNWLMGYEAQRKRLLKTAPEGALRDFLSVPFPDIHTSIEKVDILSVDFETTGLDAKKDKLLSVGFIPFKRQQMSLSDCYHQIINTQAQLEESNVIIHHITDSQKDRGKALRIVVEALLTALAGKVMLVHFARIEKQFLTQACYELYGMAPVFPMIDTLVLAKRRLDKRDVSYDPSELRLTNLRHKLQLPEHNAHNALNDAIATAELFMAQMSKKNRDGKTTLKDVLL</sequence>
<dbReference type="GO" id="GO:0003676">
    <property type="term" value="F:nucleic acid binding"/>
    <property type="evidence" value="ECO:0007669"/>
    <property type="project" value="InterPro"/>
</dbReference>
<keyword evidence="1" id="KW-0540">Nuclease</keyword>
<dbReference type="AlphaFoldDB" id="A0A8H2PMN8"/>
<reference evidence="5 6" key="1">
    <citation type="submission" date="2019-05" db="EMBL/GenBank/DDBJ databases">
        <title>Colwellia ponticola sp. nov., isolated from seawater.</title>
        <authorList>
            <person name="Yoon J.-H."/>
        </authorList>
    </citation>
    <scope>NUCLEOTIDE SEQUENCE [LARGE SCALE GENOMIC DNA]</scope>
    <source>
        <strain evidence="5 6">OISW-25</strain>
    </source>
</reference>
<evidence type="ECO:0000313" key="6">
    <source>
        <dbReference type="Proteomes" id="UP000307702"/>
    </source>
</evidence>
<organism evidence="5 6">
    <name type="scientific">Colwellia ponticola</name>
    <dbReference type="NCBI Taxonomy" id="2304625"/>
    <lineage>
        <taxon>Bacteria</taxon>
        <taxon>Pseudomonadati</taxon>
        <taxon>Pseudomonadota</taxon>
        <taxon>Gammaproteobacteria</taxon>
        <taxon>Alteromonadales</taxon>
        <taxon>Colwelliaceae</taxon>
        <taxon>Colwellia</taxon>
    </lineage>
</organism>
<keyword evidence="6" id="KW-1185">Reference proteome</keyword>
<dbReference type="GO" id="GO:0008408">
    <property type="term" value="F:3'-5' exonuclease activity"/>
    <property type="evidence" value="ECO:0007669"/>
    <property type="project" value="TreeGrafter"/>
</dbReference>
<evidence type="ECO:0000259" key="4">
    <source>
        <dbReference type="SMART" id="SM00479"/>
    </source>
</evidence>
<dbReference type="SUPFAM" id="SSF53098">
    <property type="entry name" value="Ribonuclease H-like"/>
    <property type="match status" value="1"/>
</dbReference>
<dbReference type="GO" id="GO:0006259">
    <property type="term" value="P:DNA metabolic process"/>
    <property type="evidence" value="ECO:0007669"/>
    <property type="project" value="UniProtKB-ARBA"/>
</dbReference>
<evidence type="ECO:0000256" key="1">
    <source>
        <dbReference type="ARBA" id="ARBA00022722"/>
    </source>
</evidence>
<dbReference type="Proteomes" id="UP000307702">
    <property type="component" value="Unassembled WGS sequence"/>
</dbReference>
<dbReference type="GO" id="GO:0005829">
    <property type="term" value="C:cytosol"/>
    <property type="evidence" value="ECO:0007669"/>
    <property type="project" value="TreeGrafter"/>
</dbReference>
<name>A0A8H2PMN8_9GAMM</name>
<dbReference type="RefSeq" id="WP_138622750.1">
    <property type="nucleotide sequence ID" value="NZ_SZVP01000007.1"/>
</dbReference>
<protein>
    <submittedName>
        <fullName evidence="5">DNA polymerase III subunit epsilon</fullName>
    </submittedName>
</protein>
<dbReference type="EMBL" id="SZVP01000007">
    <property type="protein sequence ID" value="TMM45308.1"/>
    <property type="molecule type" value="Genomic_DNA"/>
</dbReference>
<evidence type="ECO:0000256" key="2">
    <source>
        <dbReference type="ARBA" id="ARBA00022801"/>
    </source>
</evidence>
<evidence type="ECO:0000313" key="5">
    <source>
        <dbReference type="EMBL" id="TMM45308.1"/>
    </source>
</evidence>
<evidence type="ECO:0000256" key="3">
    <source>
        <dbReference type="ARBA" id="ARBA00022839"/>
    </source>
</evidence>
<dbReference type="Gene3D" id="3.30.420.10">
    <property type="entry name" value="Ribonuclease H-like superfamily/Ribonuclease H"/>
    <property type="match status" value="1"/>
</dbReference>
<dbReference type="OrthoDB" id="5497329at2"/>
<comment type="caution">
    <text evidence="5">The sequence shown here is derived from an EMBL/GenBank/DDBJ whole genome shotgun (WGS) entry which is preliminary data.</text>
</comment>
<dbReference type="InterPro" id="IPR036397">
    <property type="entry name" value="RNaseH_sf"/>
</dbReference>
<dbReference type="InterPro" id="IPR013520">
    <property type="entry name" value="Ribonucl_H"/>
</dbReference>
<dbReference type="PANTHER" id="PTHR30231:SF4">
    <property type="entry name" value="PROTEIN NEN2"/>
    <property type="match status" value="1"/>
</dbReference>
<feature type="domain" description="Exonuclease" evidence="4">
    <location>
        <begin position="53"/>
        <end position="227"/>
    </location>
</feature>
<gene>
    <name evidence="5" type="ORF">FCS21_09470</name>
</gene>
<dbReference type="PANTHER" id="PTHR30231">
    <property type="entry name" value="DNA POLYMERASE III SUBUNIT EPSILON"/>
    <property type="match status" value="1"/>
</dbReference>